<evidence type="ECO:0000313" key="2">
    <source>
        <dbReference type="Proteomes" id="UP000063699"/>
    </source>
</evidence>
<dbReference type="AlphaFoldDB" id="A0A0N9HSS0"/>
<accession>A0A0N9HSS0</accession>
<sequence length="71" mass="7931">MVLPWVRLEYAQALFSYSRLTGDSEEIVATGEQVWMSARRTGNVFSPGPWPQEFLNAVQRMGGDVSRALVA</sequence>
<dbReference type="EMBL" id="CP012752">
    <property type="protein sequence ID" value="ALG06212.1"/>
    <property type="molecule type" value="Genomic_DNA"/>
</dbReference>
<evidence type="ECO:0000313" key="1">
    <source>
        <dbReference type="EMBL" id="ALG06212.1"/>
    </source>
</evidence>
<proteinExistence type="predicted"/>
<dbReference type="Proteomes" id="UP000063699">
    <property type="component" value="Chromosome"/>
</dbReference>
<reference evidence="1 2" key="1">
    <citation type="submission" date="2015-07" db="EMBL/GenBank/DDBJ databases">
        <title>Genome sequencing of Kibdelosporangium phytohabitans.</title>
        <authorList>
            <person name="Qin S."/>
            <person name="Xing K."/>
        </authorList>
    </citation>
    <scope>NUCLEOTIDE SEQUENCE [LARGE SCALE GENOMIC DNA]</scope>
    <source>
        <strain evidence="1 2">KLBMP1111</strain>
    </source>
</reference>
<gene>
    <name evidence="1" type="ORF">AOZ06_04065</name>
</gene>
<protein>
    <submittedName>
        <fullName evidence="1">Uncharacterized protein</fullName>
    </submittedName>
</protein>
<dbReference type="KEGG" id="kphy:AOZ06_04065"/>
<organism evidence="1 2">
    <name type="scientific">Kibdelosporangium phytohabitans</name>
    <dbReference type="NCBI Taxonomy" id="860235"/>
    <lineage>
        <taxon>Bacteria</taxon>
        <taxon>Bacillati</taxon>
        <taxon>Actinomycetota</taxon>
        <taxon>Actinomycetes</taxon>
        <taxon>Pseudonocardiales</taxon>
        <taxon>Pseudonocardiaceae</taxon>
        <taxon>Kibdelosporangium</taxon>
    </lineage>
</organism>
<name>A0A0N9HSS0_9PSEU</name>
<keyword evidence="2" id="KW-1185">Reference proteome</keyword>